<comment type="caution">
    <text evidence="1">The sequence shown here is derived from an EMBL/GenBank/DDBJ whole genome shotgun (WGS) entry which is preliminary data.</text>
</comment>
<dbReference type="Pfam" id="PF13419">
    <property type="entry name" value="HAD_2"/>
    <property type="match status" value="1"/>
</dbReference>
<keyword evidence="2" id="KW-1185">Reference proteome</keyword>
<dbReference type="SFLD" id="SFLDG01135">
    <property type="entry name" value="C1.5.6:_HAD__Beta-PGM__Phospha"/>
    <property type="match status" value="1"/>
</dbReference>
<dbReference type="SFLD" id="SFLDS00003">
    <property type="entry name" value="Haloacid_Dehalogenase"/>
    <property type="match status" value="1"/>
</dbReference>
<dbReference type="EMBL" id="JAYJJQ010000007">
    <property type="protein sequence ID" value="MEB3069342.1"/>
    <property type="molecule type" value="Genomic_DNA"/>
</dbReference>
<dbReference type="PANTHER" id="PTHR18901:SF38">
    <property type="entry name" value="PSEUDOURIDINE-5'-PHOSPHATASE"/>
    <property type="match status" value="1"/>
</dbReference>
<dbReference type="InterPro" id="IPR023214">
    <property type="entry name" value="HAD_sf"/>
</dbReference>
<organism evidence="1 2">
    <name type="scientific">[Mycobacterium] vasticus</name>
    <dbReference type="NCBI Taxonomy" id="2875777"/>
    <lineage>
        <taxon>Bacteria</taxon>
        <taxon>Bacillati</taxon>
        <taxon>Actinomycetota</taxon>
        <taxon>Actinomycetes</taxon>
        <taxon>Mycobacteriales</taxon>
        <taxon>Mycobacteriaceae</taxon>
        <taxon>Mycolicibacter</taxon>
    </lineage>
</organism>
<dbReference type="PRINTS" id="PR00413">
    <property type="entry name" value="HADHALOGNASE"/>
</dbReference>
<dbReference type="InterPro" id="IPR041492">
    <property type="entry name" value="HAD_2"/>
</dbReference>
<dbReference type="SUPFAM" id="SSF56784">
    <property type="entry name" value="HAD-like"/>
    <property type="match status" value="1"/>
</dbReference>
<protein>
    <submittedName>
        <fullName evidence="1">HAD family phosphatase</fullName>
    </submittedName>
</protein>
<dbReference type="Proteomes" id="UP001299283">
    <property type="component" value="Unassembled WGS sequence"/>
</dbReference>
<reference evidence="1 2" key="1">
    <citation type="submission" date="2023-12" db="EMBL/GenBank/DDBJ databases">
        <title>Description of new species of Mycobacterium terrae complex isolated from sewage at the Sao Paulo Zoological Park Foundation in Brazil.</title>
        <authorList>
            <person name="Romagnoli C.L."/>
            <person name="Conceicao E.C."/>
            <person name="Machado E."/>
            <person name="Barreto L.B.P.F."/>
            <person name="Sharma A."/>
            <person name="Silva N.M."/>
            <person name="Marques L.E."/>
            <person name="Juliana M.A."/>
            <person name="Lourenco M.C.S."/>
            <person name="Digiampietri L.A."/>
            <person name="Suffys P.N."/>
            <person name="Viana-Niero C."/>
        </authorList>
    </citation>
    <scope>NUCLEOTIDE SEQUENCE [LARGE SCALE GENOMIC DNA]</scope>
    <source>
        <strain evidence="1 2">MYC017</strain>
    </source>
</reference>
<sequence>MKPLPSRVGAVVFDCDGLLLDTEACWSRAEAKLFAGYGFPFGPEQKDLLIGRTLEAACSNMADYFGRPGHGAQLQVELVPLVEAELVQGVQPMPGAVDLVQALAGSVPLAVATNSPRTMLDVALGSAGLAPYLAVSVAADEVRTPKPHPELYLTAFELLGVSPNAGVALEDSSTGVAAARAAGAYLITVPSQPGKQLDGDFVTTTLADPEIVRWARDLSRKHPGS</sequence>
<dbReference type="InterPro" id="IPR036412">
    <property type="entry name" value="HAD-like_sf"/>
</dbReference>
<dbReference type="Gene3D" id="3.40.50.1000">
    <property type="entry name" value="HAD superfamily/HAD-like"/>
    <property type="match status" value="1"/>
</dbReference>
<evidence type="ECO:0000313" key="2">
    <source>
        <dbReference type="Proteomes" id="UP001299283"/>
    </source>
</evidence>
<dbReference type="Gene3D" id="1.10.150.240">
    <property type="entry name" value="Putative phosphatase, domain 2"/>
    <property type="match status" value="1"/>
</dbReference>
<dbReference type="SFLD" id="SFLDG01129">
    <property type="entry name" value="C1.5:_HAD__Beta-PGM__Phosphata"/>
    <property type="match status" value="1"/>
</dbReference>
<evidence type="ECO:0000313" key="1">
    <source>
        <dbReference type="EMBL" id="MEB3069342.1"/>
    </source>
</evidence>
<name>A0ABU5YW70_9MYCO</name>
<gene>
    <name evidence="1" type="ORF">K5L39_09105</name>
</gene>
<dbReference type="RefSeq" id="WP_329779475.1">
    <property type="nucleotide sequence ID" value="NZ_JAYJJQ010000007.1"/>
</dbReference>
<dbReference type="CDD" id="cd07505">
    <property type="entry name" value="HAD_BPGM-like"/>
    <property type="match status" value="1"/>
</dbReference>
<dbReference type="InterPro" id="IPR023198">
    <property type="entry name" value="PGP-like_dom2"/>
</dbReference>
<accession>A0ABU5YW70</accession>
<proteinExistence type="predicted"/>
<dbReference type="NCBIfam" id="TIGR01509">
    <property type="entry name" value="HAD-SF-IA-v3"/>
    <property type="match status" value="1"/>
</dbReference>
<dbReference type="PANTHER" id="PTHR18901">
    <property type="entry name" value="2-DEOXYGLUCOSE-6-PHOSPHATE PHOSPHATASE 2"/>
    <property type="match status" value="1"/>
</dbReference>
<dbReference type="InterPro" id="IPR006439">
    <property type="entry name" value="HAD-SF_hydro_IA"/>
</dbReference>